<evidence type="ECO:0000256" key="1">
    <source>
        <dbReference type="SAM" id="Phobius"/>
    </source>
</evidence>
<organism evidence="2">
    <name type="scientific">Capra hircus</name>
    <name type="common">Goat</name>
    <dbReference type="NCBI Taxonomy" id="9925"/>
    <lineage>
        <taxon>Eukaryota</taxon>
        <taxon>Metazoa</taxon>
        <taxon>Chordata</taxon>
        <taxon>Craniata</taxon>
        <taxon>Vertebrata</taxon>
        <taxon>Euteleostomi</taxon>
        <taxon>Mammalia</taxon>
        <taxon>Eutheria</taxon>
        <taxon>Laurasiatheria</taxon>
        <taxon>Artiodactyla</taxon>
        <taxon>Ruminantia</taxon>
        <taxon>Pecora</taxon>
        <taxon>Bovidae</taxon>
        <taxon>Caprinae</taxon>
        <taxon>Capra</taxon>
    </lineage>
</organism>
<feature type="transmembrane region" description="Helical" evidence="1">
    <location>
        <begin position="17"/>
        <end position="36"/>
    </location>
</feature>
<accession>A0A8C2NLG1</accession>
<evidence type="ECO:0000313" key="2">
    <source>
        <dbReference type="Ensembl" id="ENSCHIP00010006888.1"/>
    </source>
</evidence>
<keyword evidence="1" id="KW-0812">Transmembrane</keyword>
<reference evidence="2" key="1">
    <citation type="submission" date="2019-03" db="EMBL/GenBank/DDBJ databases">
        <title>Genome sequencing and reference-guided assembly of Black Bengal Goat (Capra hircus).</title>
        <authorList>
            <person name="Siddiki A.Z."/>
            <person name="Baten A."/>
            <person name="Billah M."/>
            <person name="Alam M.A.U."/>
            <person name="Shawrob K.S.M."/>
            <person name="Saha S."/>
            <person name="Chowdhury M."/>
            <person name="Rahman A.H."/>
            <person name="Stear M."/>
            <person name="Miah G."/>
            <person name="Das G.B."/>
            <person name="Hossain M.M."/>
            <person name="Kumkum M."/>
            <person name="Islam M.S."/>
            <person name="Mollah A.M."/>
            <person name="Ahsan A."/>
            <person name="Tusar F."/>
            <person name="Khan M.K.I."/>
        </authorList>
    </citation>
    <scope>NUCLEOTIDE SEQUENCE [LARGE SCALE GENOMIC DNA]</scope>
</reference>
<protein>
    <submittedName>
        <fullName evidence="2">Uncharacterized protein</fullName>
    </submittedName>
</protein>
<dbReference type="AlphaFoldDB" id="A0A8C2NLG1"/>
<name>A0A8C2NLG1_CAPHI</name>
<sequence length="64" mass="7023">LGGKCGGLGEVLLTTVFLPHFSIFPASLFNFLCLTLRLNLQKEAYKTGCRDFKNSEKSALLLST</sequence>
<keyword evidence="1" id="KW-0472">Membrane</keyword>
<dbReference type="Ensembl" id="ENSCHIT00010009606.1">
    <property type="protein sequence ID" value="ENSCHIP00010006888.1"/>
    <property type="gene ID" value="ENSCHIG00010004986.1"/>
</dbReference>
<reference evidence="2" key="2">
    <citation type="submission" date="2025-08" db="UniProtKB">
        <authorList>
            <consortium name="Ensembl"/>
        </authorList>
    </citation>
    <scope>IDENTIFICATION</scope>
</reference>
<proteinExistence type="predicted"/>
<keyword evidence="1" id="KW-1133">Transmembrane helix</keyword>